<dbReference type="InterPro" id="IPR042276">
    <property type="entry name" value="CapZ_alpha/beta_2"/>
</dbReference>
<evidence type="ECO:0000256" key="1">
    <source>
        <dbReference type="ARBA" id="ARBA00004216"/>
    </source>
</evidence>
<dbReference type="AlphaFoldDB" id="A0AAN7MGJ0"/>
<dbReference type="GO" id="GO:0030036">
    <property type="term" value="P:actin cytoskeleton organization"/>
    <property type="evidence" value="ECO:0007669"/>
    <property type="project" value="TreeGrafter"/>
</dbReference>
<dbReference type="GO" id="GO:0008290">
    <property type="term" value="C:F-actin capping protein complex"/>
    <property type="evidence" value="ECO:0007669"/>
    <property type="project" value="UniProtKB-UniRule"/>
</dbReference>
<dbReference type="Pfam" id="PF01267">
    <property type="entry name" value="F-actin_cap_A"/>
    <property type="match status" value="1"/>
</dbReference>
<dbReference type="PRINTS" id="PR00191">
    <property type="entry name" value="FACTINCAPA"/>
</dbReference>
<dbReference type="GO" id="GO:0051015">
    <property type="term" value="F:actin filament binding"/>
    <property type="evidence" value="ECO:0007669"/>
    <property type="project" value="TreeGrafter"/>
</dbReference>
<sequence length="339" mass="38955">MADFEDRVSDEEKVRIAAKFITHAPPGEFNEVFNDVRLLLNNDNLLREGAAHAFAQYNMDQFTPVKIEGYDDQVLITEHGDLGNGRFLDPRNKLSFKFDHLRKEASDPQPEDTESALKQWRDACDSALRAYVKDHYPNGFCTVEYPSCFTESSLLRVSQYLEWTLCWAVLFEFSILTSIFANFGITSSKEGANILVYGKSIDGQQTIIACIESHQFQPKNFWNGRWRSEWKFTITPPTAQVAAVLKIQVHYYEDGNVQLVSHKDIQDSVQVSSDVQTAKEFIKIIENAENEYQTAISENYQTMSDTTFKALRRQLPVTRTKIDWNKILSYKIGKEMQNA</sequence>
<protein>
    <recommendedName>
        <fullName evidence="9">F-actin-capping protein subunit alpha</fullName>
    </recommendedName>
</protein>
<keyword evidence="5" id="KW-0963">Cytoplasm</keyword>
<dbReference type="InterPro" id="IPR002189">
    <property type="entry name" value="CapZ_alpha"/>
</dbReference>
<comment type="subunit">
    <text evidence="9">Heterodimer of an alpha and a beta subunit.</text>
</comment>
<gene>
    <name evidence="10" type="ORF">QYF61_023316</name>
</gene>
<name>A0AAN7MGJ0_MYCAM</name>
<evidence type="ECO:0000256" key="2">
    <source>
        <dbReference type="ARBA" id="ARBA00004245"/>
    </source>
</evidence>
<dbReference type="FunFam" id="3.90.1150.210:FF:000002">
    <property type="entry name" value="F-actin-capping protein subunit alpha"/>
    <property type="match status" value="1"/>
</dbReference>
<organism evidence="10 11">
    <name type="scientific">Mycteria americana</name>
    <name type="common">Wood stork</name>
    <dbReference type="NCBI Taxonomy" id="33587"/>
    <lineage>
        <taxon>Eukaryota</taxon>
        <taxon>Metazoa</taxon>
        <taxon>Chordata</taxon>
        <taxon>Craniata</taxon>
        <taxon>Vertebrata</taxon>
        <taxon>Euteleostomi</taxon>
        <taxon>Archelosauria</taxon>
        <taxon>Archosauria</taxon>
        <taxon>Dinosauria</taxon>
        <taxon>Saurischia</taxon>
        <taxon>Theropoda</taxon>
        <taxon>Coelurosauria</taxon>
        <taxon>Aves</taxon>
        <taxon>Neognathae</taxon>
        <taxon>Neoaves</taxon>
        <taxon>Aequornithes</taxon>
        <taxon>Ciconiiformes</taxon>
        <taxon>Ciconiidae</taxon>
        <taxon>Mycteria</taxon>
    </lineage>
</organism>
<dbReference type="InterPro" id="IPR042489">
    <property type="entry name" value="CapZ_alpha_1"/>
</dbReference>
<reference evidence="10 11" key="1">
    <citation type="journal article" date="2023" name="J. Hered.">
        <title>Chromosome-level genome of the wood stork (Mycteria americana) provides insight into avian chromosome evolution.</title>
        <authorList>
            <person name="Flamio R. Jr."/>
            <person name="Ramstad K.M."/>
        </authorList>
    </citation>
    <scope>NUCLEOTIDE SEQUENCE [LARGE SCALE GENOMIC DNA]</scope>
    <source>
        <strain evidence="10">JAX WOST 10</strain>
    </source>
</reference>
<evidence type="ECO:0000313" key="11">
    <source>
        <dbReference type="Proteomes" id="UP001333110"/>
    </source>
</evidence>
<evidence type="ECO:0000256" key="6">
    <source>
        <dbReference type="ARBA" id="ARBA00023203"/>
    </source>
</evidence>
<evidence type="ECO:0000256" key="7">
    <source>
        <dbReference type="ARBA" id="ARBA00023212"/>
    </source>
</evidence>
<dbReference type="Gene3D" id="3.90.1150.210">
    <property type="entry name" value="F-actin capping protein, beta subunit"/>
    <property type="match status" value="1"/>
</dbReference>
<dbReference type="PANTHER" id="PTHR10653:SF5">
    <property type="entry name" value="F-ACTIN-CAPPING PROTEIN SUBUNIT ALPHA-1"/>
    <property type="match status" value="1"/>
</dbReference>
<dbReference type="SUPFAM" id="SSF90096">
    <property type="entry name" value="Subunits of heterodimeric actin filament capping protein Capz"/>
    <property type="match status" value="1"/>
</dbReference>
<dbReference type="GO" id="GO:0030863">
    <property type="term" value="C:cortical cytoskeleton"/>
    <property type="evidence" value="ECO:0007669"/>
    <property type="project" value="TreeGrafter"/>
</dbReference>
<dbReference type="InterPro" id="IPR017865">
    <property type="entry name" value="F-actin_cap_asu_CS"/>
</dbReference>
<dbReference type="GO" id="GO:0051016">
    <property type="term" value="P:barbed-end actin filament capping"/>
    <property type="evidence" value="ECO:0007669"/>
    <property type="project" value="UniProtKB-UniRule"/>
</dbReference>
<comment type="function">
    <text evidence="8">F-actin-capping proteins bind in a Ca(2+)-independent manner to the fast growing ends of actin filaments (barbed end) thereby blocking the exchange of subunits at these ends. Unlike other capping proteins (such as gelsolin and severin), these proteins do not sever actin filaments. May play a role in the formation of epithelial cell junctions. Forms, with CAPZB, the barbed end of the fast growing ends of actin filaments in the dynactin complex and stabilizes dynactin structure. The dynactin multiprotein complex activates the molecular motor dynein for ultra-processive transport along microtubules.</text>
</comment>
<dbReference type="InterPro" id="IPR037282">
    <property type="entry name" value="CapZ_alpha/beta"/>
</dbReference>
<dbReference type="PROSITE" id="PS00748">
    <property type="entry name" value="F_ACTIN_CAPPING_A_1"/>
    <property type="match status" value="1"/>
</dbReference>
<comment type="subcellular location">
    <subcellularLocation>
        <location evidence="2">Cytoplasm</location>
        <location evidence="2">Cytoskeleton</location>
    </subcellularLocation>
    <subcellularLocation>
        <location evidence="1">Cytoplasm</location>
        <location evidence="1">Myofibril</location>
        <location evidence="1">Sarcomere</location>
        <location evidence="1">Z line</location>
    </subcellularLocation>
</comment>
<evidence type="ECO:0000256" key="8">
    <source>
        <dbReference type="ARBA" id="ARBA00045190"/>
    </source>
</evidence>
<dbReference type="Proteomes" id="UP001333110">
    <property type="component" value="Unassembled WGS sequence"/>
</dbReference>
<dbReference type="GO" id="GO:0005829">
    <property type="term" value="C:cytosol"/>
    <property type="evidence" value="ECO:0007669"/>
    <property type="project" value="UniProtKB-ARBA"/>
</dbReference>
<dbReference type="GO" id="GO:0030018">
    <property type="term" value="C:Z disc"/>
    <property type="evidence" value="ECO:0007669"/>
    <property type="project" value="UniProtKB-SubCell"/>
</dbReference>
<dbReference type="Gene3D" id="3.30.1140.60">
    <property type="entry name" value="F-actin capping protein, alpha subunit"/>
    <property type="match status" value="1"/>
</dbReference>
<keyword evidence="7" id="KW-0206">Cytoskeleton</keyword>
<keyword evidence="6 9" id="KW-0009">Actin-binding</keyword>
<keyword evidence="11" id="KW-1185">Reference proteome</keyword>
<evidence type="ECO:0000256" key="3">
    <source>
        <dbReference type="ARBA" id="ARBA00010479"/>
    </source>
</evidence>
<evidence type="ECO:0000256" key="9">
    <source>
        <dbReference type="RuleBase" id="RU365077"/>
    </source>
</evidence>
<keyword evidence="4 9" id="KW-0117">Actin capping</keyword>
<evidence type="ECO:0000256" key="5">
    <source>
        <dbReference type="ARBA" id="ARBA00022490"/>
    </source>
</evidence>
<evidence type="ECO:0000313" key="10">
    <source>
        <dbReference type="EMBL" id="KAK4809323.1"/>
    </source>
</evidence>
<comment type="similarity">
    <text evidence="3 9">Belongs to the F-actin-capping protein alpha subunit family.</text>
</comment>
<dbReference type="PANTHER" id="PTHR10653">
    <property type="entry name" value="F-ACTIN-CAPPING PROTEIN SUBUNIT ALPHA"/>
    <property type="match status" value="1"/>
</dbReference>
<dbReference type="PROSITE" id="PS00749">
    <property type="entry name" value="F_ACTIN_CAPPING_A_2"/>
    <property type="match status" value="1"/>
</dbReference>
<dbReference type="FunFam" id="3.30.1140.60:FF:000001">
    <property type="entry name" value="F-actin-capping protein subunit alpha"/>
    <property type="match status" value="1"/>
</dbReference>
<comment type="caution">
    <text evidence="10">The sequence shown here is derived from an EMBL/GenBank/DDBJ whole genome shotgun (WGS) entry which is preliminary data.</text>
</comment>
<proteinExistence type="inferred from homology"/>
<dbReference type="EMBL" id="JAUNZN010000022">
    <property type="protein sequence ID" value="KAK4809323.1"/>
    <property type="molecule type" value="Genomic_DNA"/>
</dbReference>
<evidence type="ECO:0000256" key="4">
    <source>
        <dbReference type="ARBA" id="ARBA00022467"/>
    </source>
</evidence>
<accession>A0AAN7MGJ0</accession>